<name>A0A4S1CP40_9BACT</name>
<keyword evidence="2" id="KW-1185">Reference proteome</keyword>
<proteinExistence type="predicted"/>
<sequence length="106" mass="11758">MQKIEVYAHTIENLEKTMNRAESLLCRLADRCHDAGLLLDAARAGEKECLPTEKGGHDCANPIGGAKRLLYELDDCLTILANNLEGTRDHISEVRENALKQLKQTA</sequence>
<dbReference type="AlphaFoldDB" id="A0A4S1CP40"/>
<gene>
    <name evidence="1" type="ORF">E4633_06505</name>
</gene>
<reference evidence="1 2" key="1">
    <citation type="submission" date="2019-04" db="EMBL/GenBank/DDBJ databases">
        <title>Geobacter oryzae sp. nov., ferric-reducing bacteria isolated from paddy soil.</title>
        <authorList>
            <person name="Xu Z."/>
            <person name="Masuda Y."/>
            <person name="Itoh H."/>
            <person name="Senoo K."/>
        </authorList>
    </citation>
    <scope>NUCLEOTIDE SEQUENCE [LARGE SCALE GENOMIC DNA]</scope>
    <source>
        <strain evidence="1 2">Red111</strain>
    </source>
</reference>
<accession>A0A4S1CP40</accession>
<dbReference type="Proteomes" id="UP000306416">
    <property type="component" value="Unassembled WGS sequence"/>
</dbReference>
<comment type="caution">
    <text evidence="1">The sequence shown here is derived from an EMBL/GenBank/DDBJ whole genome shotgun (WGS) entry which is preliminary data.</text>
</comment>
<evidence type="ECO:0000313" key="2">
    <source>
        <dbReference type="Proteomes" id="UP000306416"/>
    </source>
</evidence>
<protein>
    <submittedName>
        <fullName evidence="1">Uncharacterized protein</fullName>
    </submittedName>
</protein>
<dbReference type="EMBL" id="SRSC01000001">
    <property type="protein sequence ID" value="TGU75100.1"/>
    <property type="molecule type" value="Genomic_DNA"/>
</dbReference>
<organism evidence="1 2">
    <name type="scientific">Geomonas terrae</name>
    <dbReference type="NCBI Taxonomy" id="2562681"/>
    <lineage>
        <taxon>Bacteria</taxon>
        <taxon>Pseudomonadati</taxon>
        <taxon>Thermodesulfobacteriota</taxon>
        <taxon>Desulfuromonadia</taxon>
        <taxon>Geobacterales</taxon>
        <taxon>Geobacteraceae</taxon>
        <taxon>Geomonas</taxon>
    </lineage>
</organism>
<dbReference type="RefSeq" id="WP_135869410.1">
    <property type="nucleotide sequence ID" value="NZ_SRSC01000001.1"/>
</dbReference>
<evidence type="ECO:0000313" key="1">
    <source>
        <dbReference type="EMBL" id="TGU75100.1"/>
    </source>
</evidence>